<reference evidence="9 10" key="1">
    <citation type="submission" date="2024-10" db="EMBL/GenBank/DDBJ databases">
        <authorList>
            <person name="Kim D."/>
        </authorList>
    </citation>
    <scope>NUCLEOTIDE SEQUENCE [LARGE SCALE GENOMIC DNA]</scope>
    <source>
        <strain evidence="9">Taebaek</strain>
    </source>
</reference>
<name>A0ABD2K330_HETSC</name>
<evidence type="ECO:0000256" key="2">
    <source>
        <dbReference type="ARBA" id="ARBA00022679"/>
    </source>
</evidence>
<dbReference type="Proteomes" id="UP001620645">
    <property type="component" value="Unassembled WGS sequence"/>
</dbReference>
<dbReference type="PANTHER" id="PTHR24067">
    <property type="entry name" value="UBIQUITIN-CONJUGATING ENZYME E2"/>
    <property type="match status" value="1"/>
</dbReference>
<dbReference type="Pfam" id="PF00179">
    <property type="entry name" value="UQ_con"/>
    <property type="match status" value="1"/>
</dbReference>
<dbReference type="EMBL" id="JBICCN010000056">
    <property type="protein sequence ID" value="KAL3097088.1"/>
    <property type="molecule type" value="Genomic_DNA"/>
</dbReference>
<keyword evidence="3 7" id="KW-0547">Nucleotide-binding</keyword>
<keyword evidence="10" id="KW-1185">Reference proteome</keyword>
<keyword evidence="4 7" id="KW-0833">Ubl conjugation pathway</keyword>
<organism evidence="9 10">
    <name type="scientific">Heterodera schachtii</name>
    <name type="common">Sugarbeet cyst nematode worm</name>
    <name type="synonym">Tylenchus schachtii</name>
    <dbReference type="NCBI Taxonomy" id="97005"/>
    <lineage>
        <taxon>Eukaryota</taxon>
        <taxon>Metazoa</taxon>
        <taxon>Ecdysozoa</taxon>
        <taxon>Nematoda</taxon>
        <taxon>Chromadorea</taxon>
        <taxon>Rhabditida</taxon>
        <taxon>Tylenchina</taxon>
        <taxon>Tylenchomorpha</taxon>
        <taxon>Tylenchoidea</taxon>
        <taxon>Heteroderidae</taxon>
        <taxon>Heteroderinae</taxon>
        <taxon>Heterodera</taxon>
    </lineage>
</organism>
<evidence type="ECO:0000256" key="4">
    <source>
        <dbReference type="ARBA" id="ARBA00022786"/>
    </source>
</evidence>
<dbReference type="SUPFAM" id="SSF54495">
    <property type="entry name" value="UBC-like"/>
    <property type="match status" value="1"/>
</dbReference>
<dbReference type="GO" id="GO:0032446">
    <property type="term" value="P:protein modification by small protein conjugation"/>
    <property type="evidence" value="ECO:0007669"/>
    <property type="project" value="UniProtKB-ARBA"/>
</dbReference>
<feature type="active site" description="Glycyl thioester intermediate" evidence="6">
    <location>
        <position position="87"/>
    </location>
</feature>
<dbReference type="Gene3D" id="3.10.110.10">
    <property type="entry name" value="Ubiquitin Conjugating Enzyme"/>
    <property type="match status" value="1"/>
</dbReference>
<evidence type="ECO:0000256" key="7">
    <source>
        <dbReference type="RuleBase" id="RU362109"/>
    </source>
</evidence>
<comment type="caution">
    <text evidence="9">The sequence shown here is derived from an EMBL/GenBank/DDBJ whole genome shotgun (WGS) entry which is preliminary data.</text>
</comment>
<comment type="similarity">
    <text evidence="7">Belongs to the ubiquitin-conjugating enzyme family.</text>
</comment>
<evidence type="ECO:0000313" key="10">
    <source>
        <dbReference type="Proteomes" id="UP001620645"/>
    </source>
</evidence>
<dbReference type="PROSITE" id="PS00183">
    <property type="entry name" value="UBC_1"/>
    <property type="match status" value="1"/>
</dbReference>
<evidence type="ECO:0000313" key="9">
    <source>
        <dbReference type="EMBL" id="KAL3097088.1"/>
    </source>
</evidence>
<accession>A0ABD2K330</accession>
<proteinExistence type="inferred from homology"/>
<sequence length="151" mass="17230">MMAKRRIMQEFKELKKEPIVGCTAQPVDDNNISEWTATIKGPPGSPYEGGTFQMTIVFPKDYPFRAPVVKATTRIYHPNIDTEGNICLDILKHNWAPSLTISKVLHSIYCLLMVPNVQFVDDYADSANDYRCNGSTEFDKKAREYTEKYAK</sequence>
<dbReference type="AlphaFoldDB" id="A0ABD2K330"/>
<dbReference type="InterPro" id="IPR050113">
    <property type="entry name" value="Ub_conjugating_enzyme"/>
</dbReference>
<dbReference type="InterPro" id="IPR000608">
    <property type="entry name" value="UBC"/>
</dbReference>
<evidence type="ECO:0000256" key="6">
    <source>
        <dbReference type="PROSITE-ProRule" id="PRU10133"/>
    </source>
</evidence>
<feature type="domain" description="UBC core" evidence="8">
    <location>
        <begin position="2"/>
        <end position="151"/>
    </location>
</feature>
<dbReference type="SMART" id="SM00212">
    <property type="entry name" value="UBCc"/>
    <property type="match status" value="1"/>
</dbReference>
<keyword evidence="5 7" id="KW-0067">ATP-binding</keyword>
<dbReference type="GO" id="GO:0005524">
    <property type="term" value="F:ATP binding"/>
    <property type="evidence" value="ECO:0007669"/>
    <property type="project" value="UniProtKB-UniRule"/>
</dbReference>
<keyword evidence="2" id="KW-0808">Transferase</keyword>
<evidence type="ECO:0000256" key="1">
    <source>
        <dbReference type="ARBA" id="ARBA00012486"/>
    </source>
</evidence>
<gene>
    <name evidence="9" type="ORF">niasHS_002804</name>
</gene>
<evidence type="ECO:0000259" key="8">
    <source>
        <dbReference type="PROSITE" id="PS50127"/>
    </source>
</evidence>
<dbReference type="EC" id="2.3.2.23" evidence="1"/>
<dbReference type="FunFam" id="3.10.110.10:FF:000060">
    <property type="entry name" value="Ubiquitin conjugating enzyme (UbcB)"/>
    <property type="match status" value="1"/>
</dbReference>
<protein>
    <recommendedName>
        <fullName evidence="1">E2 ubiquitin-conjugating enzyme</fullName>
        <ecNumber evidence="1">2.3.2.23</ecNumber>
    </recommendedName>
</protein>
<evidence type="ECO:0000256" key="3">
    <source>
        <dbReference type="ARBA" id="ARBA00022741"/>
    </source>
</evidence>
<dbReference type="InterPro" id="IPR023313">
    <property type="entry name" value="UBQ-conjugating_AS"/>
</dbReference>
<dbReference type="PROSITE" id="PS50127">
    <property type="entry name" value="UBC_2"/>
    <property type="match status" value="1"/>
</dbReference>
<evidence type="ECO:0000256" key="5">
    <source>
        <dbReference type="ARBA" id="ARBA00022840"/>
    </source>
</evidence>
<dbReference type="GO" id="GO:0061631">
    <property type="term" value="F:ubiquitin conjugating enzyme activity"/>
    <property type="evidence" value="ECO:0007669"/>
    <property type="project" value="UniProtKB-EC"/>
</dbReference>
<dbReference type="InterPro" id="IPR016135">
    <property type="entry name" value="UBQ-conjugating_enzyme/RWD"/>
</dbReference>